<proteinExistence type="predicted"/>
<keyword evidence="2" id="KW-1185">Reference proteome</keyword>
<reference evidence="1" key="1">
    <citation type="submission" date="2022-07" db="EMBL/GenBank/DDBJ databases">
        <title>Phylogenomic reconstructions and comparative analyses of Kickxellomycotina fungi.</title>
        <authorList>
            <person name="Reynolds N.K."/>
            <person name="Stajich J.E."/>
            <person name="Barry K."/>
            <person name="Grigoriev I.V."/>
            <person name="Crous P."/>
            <person name="Smith M.E."/>
        </authorList>
    </citation>
    <scope>NUCLEOTIDE SEQUENCE</scope>
    <source>
        <strain evidence="1">BCRC 34780</strain>
    </source>
</reference>
<sequence length="237" mass="25399">MAAVSRPIGPRSLLLAVLAAYLSSLARNPLGTKAVTAATLNFLQEEIAQRCSGMRAHEQARAKARGGSGGGKCAIERAVDKRVLQFSLYGLVVSGPLNHFLYEILNRVFAGRPKTKLNTVLALLAQNLLISPVLNSVFLAANAAIAGERDVRRIVQVVRARLLGMMKVSWVVFPCVQLFAARALPPLVWVPFFNAIAFVFGTYFNTQGKIRALQAARAADGDDGDSSSSSSGSSKRD</sequence>
<evidence type="ECO:0000313" key="2">
    <source>
        <dbReference type="Proteomes" id="UP001140087"/>
    </source>
</evidence>
<organism evidence="1 2">
    <name type="scientific">Coemansia helicoidea</name>
    <dbReference type="NCBI Taxonomy" id="1286919"/>
    <lineage>
        <taxon>Eukaryota</taxon>
        <taxon>Fungi</taxon>
        <taxon>Fungi incertae sedis</taxon>
        <taxon>Zoopagomycota</taxon>
        <taxon>Kickxellomycotina</taxon>
        <taxon>Kickxellomycetes</taxon>
        <taxon>Kickxellales</taxon>
        <taxon>Kickxellaceae</taxon>
        <taxon>Coemansia</taxon>
    </lineage>
</organism>
<accession>A0ACC1KRT4</accession>
<dbReference type="EMBL" id="JANBUN010002603">
    <property type="protein sequence ID" value="KAJ2794173.1"/>
    <property type="molecule type" value="Genomic_DNA"/>
</dbReference>
<comment type="caution">
    <text evidence="1">The sequence shown here is derived from an EMBL/GenBank/DDBJ whole genome shotgun (WGS) entry which is preliminary data.</text>
</comment>
<protein>
    <submittedName>
        <fullName evidence="1">Uncharacterized protein</fullName>
    </submittedName>
</protein>
<gene>
    <name evidence="1" type="ORF">H4R21_005605</name>
</gene>
<name>A0ACC1KRT4_9FUNG</name>
<evidence type="ECO:0000313" key="1">
    <source>
        <dbReference type="EMBL" id="KAJ2794173.1"/>
    </source>
</evidence>
<dbReference type="Proteomes" id="UP001140087">
    <property type="component" value="Unassembled WGS sequence"/>
</dbReference>